<keyword evidence="11" id="KW-1185">Reference proteome</keyword>
<dbReference type="SUPFAM" id="SSF81321">
    <property type="entry name" value="Family A G protein-coupled receptor-like"/>
    <property type="match status" value="1"/>
</dbReference>
<keyword evidence="6 9" id="KW-0472">Membrane</keyword>
<dbReference type="RefSeq" id="XP_014675487.1">
    <property type="nucleotide sequence ID" value="XM_014820001.1"/>
</dbReference>
<evidence type="ECO:0000313" key="11">
    <source>
        <dbReference type="Proteomes" id="UP000695022"/>
    </source>
</evidence>
<name>A0ABM1ETG6_PRICU</name>
<keyword evidence="4 9" id="KW-1133">Transmembrane helix</keyword>
<feature type="transmembrane region" description="Helical" evidence="9">
    <location>
        <begin position="107"/>
        <end position="127"/>
    </location>
</feature>
<sequence>MDVTLFLNESNLTGSHRDNADEDYPDDANITTLKTHTKSQFVPLFLLLLLLTAVGNGLVIIVIAKIRRLQTAANMTIANLACCDFIIACTLWTGVLRRDTMLGCALFSGHAMTVFHLSLLGNALCTINRYVAIVHPLHYNQLMTLARTGVLITLSTMYAIVIGIAAAIQVSYQWEPPSTCIVDLEISAGFAYVVAGLYIIILIFMVYCYVVIGKIAWDHTRRMTAASDAEREDMSAFHATLKITKIILTVVGASFTLLTPHVLHFILIHSFPFQLRALRDIRTLALAANSLVNPMIYFYKYKDFRLAVRELFGCHTSSVNPSQPNVEQDP</sequence>
<dbReference type="PANTHER" id="PTHR24249:SF372">
    <property type="entry name" value="G-PROTEIN COUPLED RECEPTORS FAMILY 1 PROFILE DOMAIN-CONTAINING PROTEIN"/>
    <property type="match status" value="1"/>
</dbReference>
<evidence type="ECO:0000256" key="6">
    <source>
        <dbReference type="ARBA" id="ARBA00023136"/>
    </source>
</evidence>
<comment type="subcellular location">
    <subcellularLocation>
        <location evidence="1">Cell membrane</location>
        <topology evidence="1">Multi-pass membrane protein</topology>
    </subcellularLocation>
</comment>
<evidence type="ECO:0000259" key="10">
    <source>
        <dbReference type="PROSITE" id="PS50262"/>
    </source>
</evidence>
<accession>A0ABM1ETG6</accession>
<evidence type="ECO:0000256" key="4">
    <source>
        <dbReference type="ARBA" id="ARBA00022989"/>
    </source>
</evidence>
<dbReference type="PRINTS" id="PR00237">
    <property type="entry name" value="GPCRRHODOPSN"/>
</dbReference>
<keyword evidence="8" id="KW-0807">Transducer</keyword>
<dbReference type="PANTHER" id="PTHR24249">
    <property type="entry name" value="HISTAMINE RECEPTOR-RELATED G-PROTEIN COUPLED RECEPTOR"/>
    <property type="match status" value="1"/>
</dbReference>
<keyword evidence="7" id="KW-0675">Receptor</keyword>
<feature type="transmembrane region" description="Helical" evidence="9">
    <location>
        <begin position="246"/>
        <end position="269"/>
    </location>
</feature>
<keyword evidence="5" id="KW-0297">G-protein coupled receptor</keyword>
<evidence type="ECO:0000256" key="9">
    <source>
        <dbReference type="SAM" id="Phobius"/>
    </source>
</evidence>
<keyword evidence="3 9" id="KW-0812">Transmembrane</keyword>
<dbReference type="InterPro" id="IPR050569">
    <property type="entry name" value="TAAR"/>
</dbReference>
<gene>
    <name evidence="12" type="primary">LOC106815534</name>
</gene>
<dbReference type="GeneID" id="106815534"/>
<dbReference type="CDD" id="cd00637">
    <property type="entry name" value="7tm_classA_rhodopsin-like"/>
    <property type="match status" value="1"/>
</dbReference>
<evidence type="ECO:0000313" key="12">
    <source>
        <dbReference type="RefSeq" id="XP_014675487.1"/>
    </source>
</evidence>
<evidence type="ECO:0000256" key="7">
    <source>
        <dbReference type="ARBA" id="ARBA00023170"/>
    </source>
</evidence>
<evidence type="ECO:0000256" key="8">
    <source>
        <dbReference type="ARBA" id="ARBA00023224"/>
    </source>
</evidence>
<feature type="transmembrane region" description="Helical" evidence="9">
    <location>
        <begin position="148"/>
        <end position="170"/>
    </location>
</feature>
<dbReference type="InterPro" id="IPR017452">
    <property type="entry name" value="GPCR_Rhodpsn_7TM"/>
</dbReference>
<feature type="domain" description="G-protein coupled receptors family 1 profile" evidence="10">
    <location>
        <begin position="55"/>
        <end position="297"/>
    </location>
</feature>
<dbReference type="Pfam" id="PF00001">
    <property type="entry name" value="7tm_1"/>
    <property type="match status" value="1"/>
</dbReference>
<evidence type="ECO:0000256" key="2">
    <source>
        <dbReference type="ARBA" id="ARBA00022475"/>
    </source>
</evidence>
<dbReference type="PROSITE" id="PS50262">
    <property type="entry name" value="G_PROTEIN_RECEP_F1_2"/>
    <property type="match status" value="1"/>
</dbReference>
<evidence type="ECO:0000256" key="1">
    <source>
        <dbReference type="ARBA" id="ARBA00004651"/>
    </source>
</evidence>
<keyword evidence="2" id="KW-1003">Cell membrane</keyword>
<proteinExistence type="predicted"/>
<feature type="transmembrane region" description="Helical" evidence="9">
    <location>
        <begin position="76"/>
        <end position="95"/>
    </location>
</feature>
<dbReference type="Proteomes" id="UP000695022">
    <property type="component" value="Unplaced"/>
</dbReference>
<organism evidence="11 12">
    <name type="scientific">Priapulus caudatus</name>
    <name type="common">Priapulid worm</name>
    <dbReference type="NCBI Taxonomy" id="37621"/>
    <lineage>
        <taxon>Eukaryota</taxon>
        <taxon>Metazoa</taxon>
        <taxon>Ecdysozoa</taxon>
        <taxon>Scalidophora</taxon>
        <taxon>Priapulida</taxon>
        <taxon>Priapulimorpha</taxon>
        <taxon>Priapulimorphida</taxon>
        <taxon>Priapulidae</taxon>
        <taxon>Priapulus</taxon>
    </lineage>
</organism>
<dbReference type="Gene3D" id="1.20.1070.10">
    <property type="entry name" value="Rhodopsin 7-helix transmembrane proteins"/>
    <property type="match status" value="1"/>
</dbReference>
<feature type="transmembrane region" description="Helical" evidence="9">
    <location>
        <begin position="190"/>
        <end position="212"/>
    </location>
</feature>
<dbReference type="InterPro" id="IPR000276">
    <property type="entry name" value="GPCR_Rhodpsn"/>
</dbReference>
<evidence type="ECO:0000256" key="3">
    <source>
        <dbReference type="ARBA" id="ARBA00022692"/>
    </source>
</evidence>
<feature type="transmembrane region" description="Helical" evidence="9">
    <location>
        <begin position="41"/>
        <end position="64"/>
    </location>
</feature>
<evidence type="ECO:0000256" key="5">
    <source>
        <dbReference type="ARBA" id="ARBA00023040"/>
    </source>
</evidence>
<reference evidence="12" key="1">
    <citation type="submission" date="2025-08" db="UniProtKB">
        <authorList>
            <consortium name="RefSeq"/>
        </authorList>
    </citation>
    <scope>IDENTIFICATION</scope>
</reference>
<protein>
    <submittedName>
        <fullName evidence="12">Melanocortin receptor 5-like</fullName>
    </submittedName>
</protein>
<dbReference type="SMART" id="SM01381">
    <property type="entry name" value="7TM_GPCR_Srsx"/>
    <property type="match status" value="1"/>
</dbReference>